<dbReference type="AlphaFoldDB" id="A0A8J3ZNW9"/>
<dbReference type="EMBL" id="BOPH01000024">
    <property type="protein sequence ID" value="GIJ67244.1"/>
    <property type="molecule type" value="Genomic_DNA"/>
</dbReference>
<proteinExistence type="predicted"/>
<dbReference type="InterPro" id="IPR016181">
    <property type="entry name" value="Acyl_CoA_acyltransferase"/>
</dbReference>
<evidence type="ECO:0000313" key="2">
    <source>
        <dbReference type="EMBL" id="GIJ67244.1"/>
    </source>
</evidence>
<comment type="caution">
    <text evidence="2">The sequence shown here is derived from an EMBL/GenBank/DDBJ whole genome shotgun (WGS) entry which is preliminary data.</text>
</comment>
<dbReference type="Pfam" id="PF13508">
    <property type="entry name" value="Acetyltransf_7"/>
    <property type="match status" value="1"/>
</dbReference>
<evidence type="ECO:0000313" key="3">
    <source>
        <dbReference type="Proteomes" id="UP000635606"/>
    </source>
</evidence>
<name>A0A8J3ZNW9_9ACTN</name>
<accession>A0A8J3ZNW9</accession>
<evidence type="ECO:0000259" key="1">
    <source>
        <dbReference type="PROSITE" id="PS51186"/>
    </source>
</evidence>
<dbReference type="SUPFAM" id="SSF55729">
    <property type="entry name" value="Acyl-CoA N-acyltransferases (Nat)"/>
    <property type="match status" value="1"/>
</dbReference>
<dbReference type="GO" id="GO:0016747">
    <property type="term" value="F:acyltransferase activity, transferring groups other than amino-acyl groups"/>
    <property type="evidence" value="ECO:0007669"/>
    <property type="project" value="InterPro"/>
</dbReference>
<dbReference type="Gene3D" id="3.40.630.30">
    <property type="match status" value="1"/>
</dbReference>
<keyword evidence="3" id="KW-1185">Reference proteome</keyword>
<feature type="domain" description="N-acetyltransferase" evidence="1">
    <location>
        <begin position="108"/>
        <end position="239"/>
    </location>
</feature>
<reference evidence="2" key="1">
    <citation type="submission" date="2021-01" db="EMBL/GenBank/DDBJ databases">
        <title>Whole genome shotgun sequence of Virgisporangium ochraceum NBRC 16418.</title>
        <authorList>
            <person name="Komaki H."/>
            <person name="Tamura T."/>
        </authorList>
    </citation>
    <scope>NUCLEOTIDE SEQUENCE</scope>
    <source>
        <strain evidence="2">NBRC 16418</strain>
    </source>
</reference>
<gene>
    <name evidence="2" type="ORF">Voc01_021610</name>
</gene>
<dbReference type="CDD" id="cd04301">
    <property type="entry name" value="NAT_SF"/>
    <property type="match status" value="1"/>
</dbReference>
<organism evidence="2 3">
    <name type="scientific">Virgisporangium ochraceum</name>
    <dbReference type="NCBI Taxonomy" id="65505"/>
    <lineage>
        <taxon>Bacteria</taxon>
        <taxon>Bacillati</taxon>
        <taxon>Actinomycetota</taxon>
        <taxon>Actinomycetes</taxon>
        <taxon>Micromonosporales</taxon>
        <taxon>Micromonosporaceae</taxon>
        <taxon>Virgisporangium</taxon>
    </lineage>
</organism>
<dbReference type="InterPro" id="IPR000182">
    <property type="entry name" value="GNAT_dom"/>
</dbReference>
<sequence length="239" mass="25606">MIYDWPVMEPATYVANAVAMWSHLAPVATRTPHHLRADLSTSTRFVLTEPGAGAVDELLAAAPATSKVTVEDSWGGGADGPAHTTTLRMPLMVRPPGPTATLERPGTRVVRVGDPDELATAERVMVDGFPLRAFQPLTTGAALPRRLLDTPGFDVWLGYRDDRPAVAGYTFDDGHAVGVYWLATLPDHRSTGMGRAVLATALAGRPGRPWTLVATDAGRPLYESLGFETVSTAVWHTRG</sequence>
<dbReference type="RefSeq" id="WP_203927204.1">
    <property type="nucleotide sequence ID" value="NZ_BOPH01000024.1"/>
</dbReference>
<dbReference type="PROSITE" id="PS51186">
    <property type="entry name" value="GNAT"/>
    <property type="match status" value="1"/>
</dbReference>
<protein>
    <recommendedName>
        <fullName evidence="1">N-acetyltransferase domain-containing protein</fullName>
    </recommendedName>
</protein>
<dbReference type="Proteomes" id="UP000635606">
    <property type="component" value="Unassembled WGS sequence"/>
</dbReference>